<dbReference type="EMBL" id="LKCM01000320">
    <property type="protein sequence ID" value="KPQ41655.1"/>
    <property type="molecule type" value="Genomic_DNA"/>
</dbReference>
<dbReference type="EMBL" id="FZMP01000150">
    <property type="protein sequence ID" value="SNQ61122.1"/>
    <property type="molecule type" value="Genomic_DNA"/>
</dbReference>
<dbReference type="Proteomes" id="UP000218615">
    <property type="component" value="Unassembled WGS sequence"/>
</dbReference>
<dbReference type="OrthoDB" id="56934at2157"/>
<accession>A0A0P8CG58</accession>
<dbReference type="PANTHER" id="PTHR33217">
    <property type="entry name" value="TRANSPOSASE FOR INSERTION SEQUENCE ELEMENT IS1081"/>
    <property type="match status" value="1"/>
</dbReference>
<dbReference type="NCBIfam" id="NF033543">
    <property type="entry name" value="transpos_IS256"/>
    <property type="match status" value="1"/>
</dbReference>
<evidence type="ECO:0000313" key="5">
    <source>
        <dbReference type="EMBL" id="SNQ61122.1"/>
    </source>
</evidence>
<dbReference type="Proteomes" id="UP000050360">
    <property type="component" value="Unassembled WGS sequence"/>
</dbReference>
<dbReference type="PATRIC" id="fig|1719120.3.peg.4122"/>
<evidence type="ECO:0000313" key="7">
    <source>
        <dbReference type="Proteomes" id="UP000218615"/>
    </source>
</evidence>
<evidence type="ECO:0000256" key="1">
    <source>
        <dbReference type="ARBA" id="ARBA00022578"/>
    </source>
</evidence>
<reference evidence="7" key="2">
    <citation type="submission" date="2017-06" db="EMBL/GenBank/DDBJ databases">
        <authorList>
            <person name="Cremers G."/>
        </authorList>
    </citation>
    <scope>NUCLEOTIDE SEQUENCE [LARGE SCALE GENOMIC DNA]</scope>
</reference>
<evidence type="ECO:0000313" key="4">
    <source>
        <dbReference type="EMBL" id="KPQ41655.1"/>
    </source>
</evidence>
<sequence length="407" mass="47418">MAQLFTKQQARTWLRENNLKTGKSIEEAFIAEIKDVLQEALEEEMTNELGYSRYDWKNKTTSNSRNGHTKKTVKSQFGEIPLDIPRDINGEFEPVIVKKHERTISNSLEDMIVSLFAQGMSNRDIEHHMRKIYGIDVSPEMVTRITDKILPIAKEWQSRQLEPMYPIIYLDGIVFNVNQDGHVAKKTAYTVFAITIEGKKEIPGIWIGEAESSKFWMNVLSDLKNRGVKDILIASVDGLSGFEAAIKAAFPKTEIQRCIVHQIRNSTRFVNYKDRREFCDDMKAIYTAPNEEAGLTALDEFEKKWGSKYSYAIKSWRSNWQGLCTFFKYPPEIRRMIYTTNPIENFNRKIRKFTKTKSSFPTDDSLFKILYLIVMDATEKWTMPIQNWGMILNQLRVYFDERVDGYL</sequence>
<evidence type="ECO:0000256" key="3">
    <source>
        <dbReference type="ARBA" id="ARBA00023172"/>
    </source>
</evidence>
<dbReference type="PANTHER" id="PTHR33217:SF8">
    <property type="entry name" value="MUTATOR FAMILY TRANSPOSASE"/>
    <property type="match status" value="1"/>
</dbReference>
<gene>
    <name evidence="5" type="ORF">MNV_2330001</name>
    <name evidence="4" type="ORF">MPEBLZ_03793</name>
</gene>
<proteinExistence type="predicted"/>
<evidence type="ECO:0000256" key="2">
    <source>
        <dbReference type="ARBA" id="ARBA00023125"/>
    </source>
</evidence>
<dbReference type="PROSITE" id="PS01007">
    <property type="entry name" value="TRANSPOSASE_MUTATOR"/>
    <property type="match status" value="1"/>
</dbReference>
<dbReference type="GO" id="GO:0004803">
    <property type="term" value="F:transposase activity"/>
    <property type="evidence" value="ECO:0007669"/>
    <property type="project" value="InterPro"/>
</dbReference>
<accession>A0A284VPE1</accession>
<dbReference type="Pfam" id="PF00872">
    <property type="entry name" value="Transposase_mut"/>
    <property type="match status" value="1"/>
</dbReference>
<keyword evidence="3" id="KW-0233">DNA recombination</keyword>
<reference evidence="4 6" key="1">
    <citation type="submission" date="2015-09" db="EMBL/GenBank/DDBJ databases">
        <title>A metagenomics-based metabolic model of nitrate-dependent anaerobic oxidation of methane by Methanoperedens-like archaea.</title>
        <authorList>
            <person name="Arshad A."/>
            <person name="Speth D.R."/>
            <person name="De Graaf R.M."/>
            <person name="Op Den Camp H.J."/>
            <person name="Jetten M.S."/>
            <person name="Welte C.U."/>
        </authorList>
    </citation>
    <scope>NUCLEOTIDE SEQUENCE [LARGE SCALE GENOMIC DNA]</scope>
</reference>
<dbReference type="AlphaFoldDB" id="A0A0P8CG58"/>
<keyword evidence="2" id="KW-0238">DNA-binding</keyword>
<keyword evidence="1" id="KW-0815">Transposition</keyword>
<dbReference type="RefSeq" id="WP_096205758.1">
    <property type="nucleotide sequence ID" value="NZ_FZMP01000150.1"/>
</dbReference>
<organism evidence="4 6">
    <name type="scientific">Candidatus Methanoperedens nitratireducens</name>
    <dbReference type="NCBI Taxonomy" id="1392998"/>
    <lineage>
        <taxon>Archaea</taxon>
        <taxon>Methanobacteriati</taxon>
        <taxon>Methanobacteriota</taxon>
        <taxon>Stenosarchaea group</taxon>
        <taxon>Methanomicrobia</taxon>
        <taxon>Methanosarcinales</taxon>
        <taxon>ANME-2 cluster</taxon>
        <taxon>Candidatus Methanoperedentaceae</taxon>
        <taxon>Candidatus Methanoperedens</taxon>
    </lineage>
</organism>
<reference evidence="5" key="3">
    <citation type="submission" date="2017-06" db="EMBL/GenBank/DDBJ databases">
        <authorList>
            <person name="Kim H.J."/>
            <person name="Triplett B.A."/>
        </authorList>
    </citation>
    <scope>NUCLEOTIDE SEQUENCE [LARGE SCALE GENOMIC DNA]</scope>
    <source>
        <strain evidence="5">Mnv1</strain>
    </source>
</reference>
<name>A0A0P8CG58_9EURY</name>
<keyword evidence="7" id="KW-1185">Reference proteome</keyword>
<protein>
    <submittedName>
        <fullName evidence="4">Transposase</fullName>
    </submittedName>
</protein>
<dbReference type="GO" id="GO:0003677">
    <property type="term" value="F:DNA binding"/>
    <property type="evidence" value="ECO:0007669"/>
    <property type="project" value="UniProtKB-KW"/>
</dbReference>
<evidence type="ECO:0000313" key="6">
    <source>
        <dbReference type="Proteomes" id="UP000050360"/>
    </source>
</evidence>
<dbReference type="GO" id="GO:0006313">
    <property type="term" value="P:DNA transposition"/>
    <property type="evidence" value="ECO:0007669"/>
    <property type="project" value="InterPro"/>
</dbReference>
<dbReference type="InterPro" id="IPR001207">
    <property type="entry name" value="Transposase_mutator"/>
</dbReference>